<sequence>MILILICSKIILHMLGGLLVINLEGIANKIEPLFDRNISKIEKFENLYLIKRKISTITIAPLFIMLCMWMAYSLYKAIGIGITTSIVLLTLILISVIINILSRKGRDYWSREIIYVLLFLMDIFSNSLFFYSWEQFWELKNLQNIFAFGVMILFEIFNTALVVMMVSQVVADVLKNKFRDIKMMMKLVGGDVIDVELISITKRGDYIVKTRNNPEFRGSEILINRNEVLMIIYNE</sequence>
<feature type="transmembrane region" description="Helical" evidence="1">
    <location>
        <begin position="78"/>
        <end position="101"/>
    </location>
</feature>
<dbReference type="EMBL" id="JMIR01000013">
    <property type="protein sequence ID" value="KEO83273.1"/>
    <property type="molecule type" value="Genomic_DNA"/>
</dbReference>
<keyword evidence="1" id="KW-1133">Transmembrane helix</keyword>
<keyword evidence="3" id="KW-1185">Reference proteome</keyword>
<gene>
    <name evidence="2" type="ORF">EL26_11325</name>
</gene>
<feature type="transmembrane region" description="Helical" evidence="1">
    <location>
        <begin position="54"/>
        <end position="72"/>
    </location>
</feature>
<feature type="transmembrane region" description="Helical" evidence="1">
    <location>
        <begin position="145"/>
        <end position="174"/>
    </location>
</feature>
<evidence type="ECO:0000313" key="3">
    <source>
        <dbReference type="Proteomes" id="UP000027931"/>
    </source>
</evidence>
<dbReference type="Proteomes" id="UP000027931">
    <property type="component" value="Unassembled WGS sequence"/>
</dbReference>
<organism evidence="2 3">
    <name type="scientific">Tumebacillus flagellatus</name>
    <dbReference type="NCBI Taxonomy" id="1157490"/>
    <lineage>
        <taxon>Bacteria</taxon>
        <taxon>Bacillati</taxon>
        <taxon>Bacillota</taxon>
        <taxon>Bacilli</taxon>
        <taxon>Bacillales</taxon>
        <taxon>Alicyclobacillaceae</taxon>
        <taxon>Tumebacillus</taxon>
    </lineage>
</organism>
<name>A0A074LTW3_9BACL</name>
<comment type="caution">
    <text evidence="2">The sequence shown here is derived from an EMBL/GenBank/DDBJ whole genome shotgun (WGS) entry which is preliminary data.</text>
</comment>
<evidence type="ECO:0000256" key="1">
    <source>
        <dbReference type="SAM" id="Phobius"/>
    </source>
</evidence>
<proteinExistence type="predicted"/>
<feature type="transmembrane region" description="Helical" evidence="1">
    <location>
        <begin position="113"/>
        <end position="133"/>
    </location>
</feature>
<protein>
    <submittedName>
        <fullName evidence="2">Uncharacterized protein</fullName>
    </submittedName>
</protein>
<evidence type="ECO:0000313" key="2">
    <source>
        <dbReference type="EMBL" id="KEO83273.1"/>
    </source>
</evidence>
<reference evidence="2 3" key="1">
    <citation type="journal article" date="2013" name="Int. J. Syst. Evol. Microbiol.">
        <title>Tumebacillus flagellatus sp. nov., an alpha-amylase/pullulanase-producing bacterium isolated from cassava wastewater.</title>
        <authorList>
            <person name="Wang Q."/>
            <person name="Xie N."/>
            <person name="Qin Y."/>
            <person name="Shen N."/>
            <person name="Zhu J."/>
            <person name="Mi H."/>
            <person name="Huang R."/>
        </authorList>
    </citation>
    <scope>NUCLEOTIDE SEQUENCE [LARGE SCALE GENOMIC DNA]</scope>
    <source>
        <strain evidence="2 3">GST4</strain>
    </source>
</reference>
<accession>A0A074LTW3</accession>
<keyword evidence="1" id="KW-0472">Membrane</keyword>
<dbReference type="STRING" id="1157490.EL26_11325"/>
<keyword evidence="1" id="KW-0812">Transmembrane</keyword>
<dbReference type="AlphaFoldDB" id="A0A074LTW3"/>